<keyword evidence="2" id="KW-1185">Reference proteome</keyword>
<evidence type="ECO:0000313" key="1">
    <source>
        <dbReference type="EMBL" id="MBB5844810.1"/>
    </source>
</evidence>
<name>A0A841ALF8_9MICO</name>
<dbReference type="Pfam" id="PF14100">
    <property type="entry name" value="DUF6807"/>
    <property type="match status" value="1"/>
</dbReference>
<accession>A0A841ALF8</accession>
<evidence type="ECO:0008006" key="3">
    <source>
        <dbReference type="Google" id="ProtNLM"/>
    </source>
</evidence>
<dbReference type="AlphaFoldDB" id="A0A841ALF8"/>
<dbReference type="InterPro" id="IPR029475">
    <property type="entry name" value="DUF6807"/>
</dbReference>
<protein>
    <recommendedName>
        <fullName evidence="3">Methane monooxygenase PmoA-like</fullName>
    </recommendedName>
</protein>
<dbReference type="Proteomes" id="UP000536685">
    <property type="component" value="Unassembled WGS sequence"/>
</dbReference>
<proteinExistence type="predicted"/>
<dbReference type="EMBL" id="JACHMJ010000001">
    <property type="protein sequence ID" value="MBB5844810.1"/>
    <property type="molecule type" value="Genomic_DNA"/>
</dbReference>
<sequence>MDDRSDGSLVVSIDGVAVLTYVYRSPVAQQESPRPYFHPLTTLGGETVTQSRPADHPWHQGLSLALPHVGHTNFWGGPTYVRDQGYTQLPNNGTVTHRGFTALAATDDGVEVEEMLQWTAQDGSLVLTEKRRLTITADDAAWTLLFETVLRNPTASSLRFGSPSTEGRDNAGYGGLFWRGPESMERGTVHAEGDESMGSRGAWMAYSGDRATVAMVDKKGSPRHPEPPFSTPWFVRTDEYAGLCPAPFFSEALDVAPGEKVRFGYAVVVADGASDFGRASALAGHPDEKESS</sequence>
<evidence type="ECO:0000313" key="2">
    <source>
        <dbReference type="Proteomes" id="UP000536685"/>
    </source>
</evidence>
<organism evidence="1 2">
    <name type="scientific">Conyzicola lurida</name>
    <dbReference type="NCBI Taxonomy" id="1172621"/>
    <lineage>
        <taxon>Bacteria</taxon>
        <taxon>Bacillati</taxon>
        <taxon>Actinomycetota</taxon>
        <taxon>Actinomycetes</taxon>
        <taxon>Micrococcales</taxon>
        <taxon>Microbacteriaceae</taxon>
        <taxon>Conyzicola</taxon>
    </lineage>
</organism>
<gene>
    <name evidence="1" type="ORF">HD599_003133</name>
</gene>
<comment type="caution">
    <text evidence="1">The sequence shown here is derived from an EMBL/GenBank/DDBJ whole genome shotgun (WGS) entry which is preliminary data.</text>
</comment>
<reference evidence="1 2" key="1">
    <citation type="submission" date="2020-08" db="EMBL/GenBank/DDBJ databases">
        <title>Sequencing the genomes of 1000 actinobacteria strains.</title>
        <authorList>
            <person name="Klenk H.-P."/>
        </authorList>
    </citation>
    <scope>NUCLEOTIDE SEQUENCE [LARGE SCALE GENOMIC DNA]</scope>
    <source>
        <strain evidence="1 2">DSM 105784</strain>
    </source>
</reference>